<evidence type="ECO:0000313" key="1">
    <source>
        <dbReference type="EMBL" id="ABV27344.1"/>
    </source>
</evidence>
<sequence length="38" mass="4141">MRDVTVAASLAKIGRRLRVVAVATNLTDSMTHAPVYQK</sequence>
<protein>
    <submittedName>
        <fullName evidence="1">Uncharacterized protein</fullName>
    </submittedName>
</protein>
<gene>
    <name evidence="1" type="ORF">YS_M60-F11.166</name>
</gene>
<name>A8DJS3_9BACT</name>
<reference evidence="1" key="1">
    <citation type="journal article" date="2007" name="Science">
        <title>Candidatus Chloracidobacterium thermophilum: an aerobic phototrophic Acidobacterium.</title>
        <authorList>
            <person name="Bryant D.A."/>
            <person name="Costas A.M."/>
            <person name="Maresca J.A."/>
            <person name="Chew A.G."/>
            <person name="Klatt C.G."/>
            <person name="Bateson M.M."/>
            <person name="Tallon L.J."/>
            <person name="Hostetler J."/>
            <person name="Nelson W.C."/>
            <person name="Heidelberg J.F."/>
            <person name="Ward D.M."/>
        </authorList>
    </citation>
    <scope>NUCLEOTIDE SEQUENCE</scope>
</reference>
<organism evidence="1">
    <name type="scientific">Chloracidobacterium thermophilum</name>
    <dbReference type="NCBI Taxonomy" id="458033"/>
    <lineage>
        <taxon>Bacteria</taxon>
        <taxon>Pseudomonadati</taxon>
        <taxon>Acidobacteriota</taxon>
        <taxon>Terriglobia</taxon>
        <taxon>Terriglobales</taxon>
        <taxon>Acidobacteriaceae</taxon>
        <taxon>Chloracidobacterium</taxon>
    </lineage>
</organism>
<proteinExistence type="predicted"/>
<dbReference type="EMBL" id="EF531339">
    <property type="protein sequence ID" value="ABV27344.1"/>
    <property type="molecule type" value="Genomic_DNA"/>
</dbReference>
<accession>A8DJS3</accession>
<dbReference type="AlphaFoldDB" id="A8DJS3"/>